<dbReference type="Pfam" id="PF04321">
    <property type="entry name" value="RmlD_sub_bind"/>
    <property type="match status" value="1"/>
</dbReference>
<dbReference type="Gene3D" id="3.90.25.10">
    <property type="entry name" value="UDP-galactose 4-epimerase, domain 1"/>
    <property type="match status" value="1"/>
</dbReference>
<dbReference type="SUPFAM" id="SSF51735">
    <property type="entry name" value="NAD(P)-binding Rossmann-fold domains"/>
    <property type="match status" value="1"/>
</dbReference>
<dbReference type="RefSeq" id="WP_290196964.1">
    <property type="nucleotide sequence ID" value="NZ_CP047654.1"/>
</dbReference>
<proteinExistence type="inferred from homology"/>
<comment type="similarity">
    <text evidence="1">Belongs to the dTDP-4-dehydrorhamnose 3,5-epimerase family.</text>
</comment>
<organism evidence="5 6">
    <name type="scientific">Corynebacterium guangdongense</name>
    <dbReference type="NCBI Taxonomy" id="1783348"/>
    <lineage>
        <taxon>Bacteria</taxon>
        <taxon>Bacillati</taxon>
        <taxon>Actinomycetota</taxon>
        <taxon>Actinomycetes</taxon>
        <taxon>Mycobacteriales</taxon>
        <taxon>Corynebacteriaceae</taxon>
        <taxon>Corynebacterium</taxon>
    </lineage>
</organism>
<dbReference type="EC" id="1.1.1.133" evidence="3"/>
<accession>A0ABU2A0Z9</accession>
<dbReference type="InterPro" id="IPR029903">
    <property type="entry name" value="RmlD-like-bd"/>
</dbReference>
<comment type="caution">
    <text evidence="5">The sequence shown here is derived from an EMBL/GenBank/DDBJ whole genome shotgun (WGS) entry which is preliminary data.</text>
</comment>
<dbReference type="Pfam" id="PF00908">
    <property type="entry name" value="dTDP_sugar_isom"/>
    <property type="match status" value="1"/>
</dbReference>
<dbReference type="InterPro" id="IPR005913">
    <property type="entry name" value="dTDP_dehydrorham_reduct"/>
</dbReference>
<evidence type="ECO:0000256" key="2">
    <source>
        <dbReference type="ARBA" id="ARBA00010944"/>
    </source>
</evidence>
<keyword evidence="5" id="KW-0413">Isomerase</keyword>
<dbReference type="InterPro" id="IPR000888">
    <property type="entry name" value="RmlC-like"/>
</dbReference>
<sequence>MIEGLKIIDLAVHEDGRGWFKENWRADWLDFRPVQQNVSFNAARGTTRGLHAEPWDKLVSVAHGRVFGAWHDLREGSATFGETVTHEFGPESAVFVPRGVANGFQALDDDTVYTYLVGDYWSAQAQYANISLNLVDWPLEPVNVSAKDLATPAVAEPISPRRVLVTGANGQLGSALRRLLPDAEFCTHDEFDITDPPARNWRQYEAIINTAAYNDVDGAENDRARAWAVNATGPAKLARIAADNDITLVHVSTDYVFDGAKEGAYTEEDPVSPLSFYGAAKAAGDTAAATAPKHYVVRTTWVAGNGGNFIRTMMDLAARDVEPRVVDDQRGRPTFAEDLARAIVHLLEKKPEYGVYNVTGGGDAAGRDEIAMATFIAVGHDPAEVHPTPSAEYYGDAPHAPRPANSELSLDKITATGFTPQNWRVGLALYVALTP</sequence>
<dbReference type="Proteomes" id="UP001180840">
    <property type="component" value="Unassembled WGS sequence"/>
</dbReference>
<evidence type="ECO:0000256" key="1">
    <source>
        <dbReference type="ARBA" id="ARBA00010154"/>
    </source>
</evidence>
<reference evidence="5" key="1">
    <citation type="submission" date="2023-07" db="EMBL/GenBank/DDBJ databases">
        <title>Sequencing the genomes of 1000 actinobacteria strains.</title>
        <authorList>
            <person name="Klenk H.-P."/>
        </authorList>
    </citation>
    <scope>NUCLEOTIDE SEQUENCE</scope>
    <source>
        <strain evidence="5">DSM 107476</strain>
    </source>
</reference>
<dbReference type="PANTHER" id="PTHR10491">
    <property type="entry name" value="DTDP-4-DEHYDRORHAMNOSE REDUCTASE"/>
    <property type="match status" value="1"/>
</dbReference>
<name>A0ABU2A0Z9_9CORY</name>
<dbReference type="PANTHER" id="PTHR10491:SF4">
    <property type="entry name" value="METHIONINE ADENOSYLTRANSFERASE 2 SUBUNIT BETA"/>
    <property type="match status" value="1"/>
</dbReference>
<feature type="domain" description="RmlD-like substrate binding" evidence="4">
    <location>
        <begin position="162"/>
        <end position="431"/>
    </location>
</feature>
<evidence type="ECO:0000313" key="6">
    <source>
        <dbReference type="Proteomes" id="UP001180840"/>
    </source>
</evidence>
<evidence type="ECO:0000256" key="3">
    <source>
        <dbReference type="RuleBase" id="RU364082"/>
    </source>
</evidence>
<dbReference type="InterPro" id="IPR011051">
    <property type="entry name" value="RmlC_Cupin_sf"/>
</dbReference>
<dbReference type="InterPro" id="IPR014710">
    <property type="entry name" value="RmlC-like_jellyroll"/>
</dbReference>
<dbReference type="GO" id="GO:0008830">
    <property type="term" value="F:dTDP-4-dehydrorhamnose 3,5-epimerase activity"/>
    <property type="evidence" value="ECO:0007669"/>
    <property type="project" value="UniProtKB-EC"/>
</dbReference>
<evidence type="ECO:0000313" key="5">
    <source>
        <dbReference type="EMBL" id="MDR7330855.1"/>
    </source>
</evidence>
<dbReference type="Gene3D" id="2.60.120.10">
    <property type="entry name" value="Jelly Rolls"/>
    <property type="match status" value="1"/>
</dbReference>
<evidence type="ECO:0000259" key="4">
    <source>
        <dbReference type="Pfam" id="PF04321"/>
    </source>
</evidence>
<keyword evidence="3" id="KW-0560">Oxidoreductase</keyword>
<dbReference type="Gene3D" id="3.40.50.720">
    <property type="entry name" value="NAD(P)-binding Rossmann-like Domain"/>
    <property type="match status" value="1"/>
</dbReference>
<dbReference type="InterPro" id="IPR036291">
    <property type="entry name" value="NAD(P)-bd_dom_sf"/>
</dbReference>
<dbReference type="NCBIfam" id="TIGR01214">
    <property type="entry name" value="rmlD"/>
    <property type="match status" value="1"/>
</dbReference>
<dbReference type="EMBL" id="JAVDXZ010000001">
    <property type="protein sequence ID" value="MDR7330855.1"/>
    <property type="molecule type" value="Genomic_DNA"/>
</dbReference>
<gene>
    <name evidence="5" type="ORF">J2S39_002531</name>
</gene>
<comment type="similarity">
    <text evidence="2 3">Belongs to the dTDP-4-dehydrorhamnose reductase family.</text>
</comment>
<comment type="pathway">
    <text evidence="3">Carbohydrate biosynthesis; dTDP-L-rhamnose biosynthesis.</text>
</comment>
<dbReference type="SUPFAM" id="SSF51182">
    <property type="entry name" value="RmlC-like cupins"/>
    <property type="match status" value="1"/>
</dbReference>
<protein>
    <recommendedName>
        <fullName evidence="3">dTDP-4-dehydrorhamnose reductase</fullName>
        <ecNumber evidence="3">1.1.1.133</ecNumber>
    </recommendedName>
</protein>
<keyword evidence="6" id="KW-1185">Reference proteome</keyword>
<dbReference type="CDD" id="cd05254">
    <property type="entry name" value="dTDP_HR_like_SDR_e"/>
    <property type="match status" value="1"/>
</dbReference>
<comment type="function">
    <text evidence="3">Catalyzes the reduction of dTDP-6-deoxy-L-lyxo-4-hexulose to yield dTDP-L-rhamnose.</text>
</comment>
<keyword evidence="3" id="KW-0521">NADP</keyword>